<dbReference type="Proteomes" id="UP000650511">
    <property type="component" value="Unassembled WGS sequence"/>
</dbReference>
<sequence length="501" mass="54665">MLVVAGPDGSGKSHVASVLCDAAAPGPVLHLHHRPRVLPGKTRHEGPVTDPHRDPPYGPGASALKLVYLYLDYVLGWLLRVRPVVRAGGTVVLERGWEDLAVDPRRYRLTARPRLHRLLGLLLPRPDRSIVLAAPVEELLARKAELPAEELARQNARWRRLARSRRRMLLWDARQPPEDVLPFAFERAATAAAQWVALPTARDARFVLPRTPRRASLAGLRIHRPVSPRALAMWAAAGTVTRVGALRVLTPTRPAAWVLDAVGDLVPPGGTVATARSNHAGRALVLVLDRHARAQLVVKVSADEVGQAQLAREAANLQRFGPLLPAPLWAPELRHADPGRLATAPVRWRVCADPWRLHPDVAAALGAFHRASGRGAGGNGHGDMAPWNLLPTRDGWCLVDWEVADDERPPFEDVFHFLVQGSALLGRPDLTTVLHGLDGGGWVGACLRAYADAAGVRVGDAPVEFRRYLEASGATLDPTRADARRGVSARRAFLEALERRY</sequence>
<name>A0A8J3A9P6_9ACTN</name>
<dbReference type="AlphaFoldDB" id="A0A8J3A9P6"/>
<reference evidence="2" key="2">
    <citation type="submission" date="2020-09" db="EMBL/GenBank/DDBJ databases">
        <authorList>
            <person name="Sun Q."/>
            <person name="Zhou Y."/>
        </authorList>
    </citation>
    <scope>NUCLEOTIDE SEQUENCE</scope>
    <source>
        <strain evidence="2">CGMCC 1.14988</strain>
    </source>
</reference>
<dbReference type="InterPro" id="IPR027417">
    <property type="entry name" value="P-loop_NTPase"/>
</dbReference>
<feature type="region of interest" description="Disordered" evidence="1">
    <location>
        <begin position="37"/>
        <end position="56"/>
    </location>
</feature>
<comment type="caution">
    <text evidence="2">The sequence shown here is derived from an EMBL/GenBank/DDBJ whole genome shotgun (WGS) entry which is preliminary data.</text>
</comment>
<feature type="compositionally biased region" description="Basic and acidic residues" evidence="1">
    <location>
        <begin position="42"/>
        <end position="55"/>
    </location>
</feature>
<evidence type="ECO:0000313" key="3">
    <source>
        <dbReference type="Proteomes" id="UP000650511"/>
    </source>
</evidence>
<dbReference type="EMBL" id="BMHA01000004">
    <property type="protein sequence ID" value="GGI05446.1"/>
    <property type="molecule type" value="Genomic_DNA"/>
</dbReference>
<evidence type="ECO:0000313" key="2">
    <source>
        <dbReference type="EMBL" id="GGI05446.1"/>
    </source>
</evidence>
<protein>
    <submittedName>
        <fullName evidence="2">Uncharacterized protein</fullName>
    </submittedName>
</protein>
<evidence type="ECO:0000256" key="1">
    <source>
        <dbReference type="SAM" id="MobiDB-lite"/>
    </source>
</evidence>
<dbReference type="SUPFAM" id="SSF52540">
    <property type="entry name" value="P-loop containing nucleoside triphosphate hydrolases"/>
    <property type="match status" value="1"/>
</dbReference>
<dbReference type="InterPro" id="IPR011009">
    <property type="entry name" value="Kinase-like_dom_sf"/>
</dbReference>
<reference evidence="2" key="1">
    <citation type="journal article" date="2014" name="Int. J. Syst. Evol. Microbiol.">
        <title>Complete genome sequence of Corynebacterium casei LMG S-19264T (=DSM 44701T), isolated from a smear-ripened cheese.</title>
        <authorList>
            <consortium name="US DOE Joint Genome Institute (JGI-PGF)"/>
            <person name="Walter F."/>
            <person name="Albersmeier A."/>
            <person name="Kalinowski J."/>
            <person name="Ruckert C."/>
        </authorList>
    </citation>
    <scope>NUCLEOTIDE SEQUENCE</scope>
    <source>
        <strain evidence="2">CGMCC 1.14988</strain>
    </source>
</reference>
<dbReference type="Gene3D" id="3.40.50.300">
    <property type="entry name" value="P-loop containing nucleotide triphosphate hydrolases"/>
    <property type="match status" value="1"/>
</dbReference>
<keyword evidence="3" id="KW-1185">Reference proteome</keyword>
<proteinExistence type="predicted"/>
<organism evidence="2 3">
    <name type="scientific">Egicoccus halophilus</name>
    <dbReference type="NCBI Taxonomy" id="1670830"/>
    <lineage>
        <taxon>Bacteria</taxon>
        <taxon>Bacillati</taxon>
        <taxon>Actinomycetota</taxon>
        <taxon>Nitriliruptoria</taxon>
        <taxon>Egicoccales</taxon>
        <taxon>Egicoccaceae</taxon>
        <taxon>Egicoccus</taxon>
    </lineage>
</organism>
<accession>A0A8J3A9P6</accession>
<dbReference type="SUPFAM" id="SSF56112">
    <property type="entry name" value="Protein kinase-like (PK-like)"/>
    <property type="match status" value="1"/>
</dbReference>
<gene>
    <name evidence="2" type="ORF">GCM10011354_14140</name>
</gene>